<evidence type="ECO:0000313" key="3">
    <source>
        <dbReference type="Proteomes" id="UP001151760"/>
    </source>
</evidence>
<evidence type="ECO:0000256" key="1">
    <source>
        <dbReference type="SAM" id="Phobius"/>
    </source>
</evidence>
<organism evidence="2 3">
    <name type="scientific">Tanacetum coccineum</name>
    <dbReference type="NCBI Taxonomy" id="301880"/>
    <lineage>
        <taxon>Eukaryota</taxon>
        <taxon>Viridiplantae</taxon>
        <taxon>Streptophyta</taxon>
        <taxon>Embryophyta</taxon>
        <taxon>Tracheophyta</taxon>
        <taxon>Spermatophyta</taxon>
        <taxon>Magnoliopsida</taxon>
        <taxon>eudicotyledons</taxon>
        <taxon>Gunneridae</taxon>
        <taxon>Pentapetalae</taxon>
        <taxon>asterids</taxon>
        <taxon>campanulids</taxon>
        <taxon>Asterales</taxon>
        <taxon>Asteraceae</taxon>
        <taxon>Asteroideae</taxon>
        <taxon>Anthemideae</taxon>
        <taxon>Anthemidinae</taxon>
        <taxon>Tanacetum</taxon>
    </lineage>
</organism>
<reference evidence="2" key="2">
    <citation type="submission" date="2022-01" db="EMBL/GenBank/DDBJ databases">
        <authorList>
            <person name="Yamashiro T."/>
            <person name="Shiraishi A."/>
            <person name="Satake H."/>
            <person name="Nakayama K."/>
        </authorList>
    </citation>
    <scope>NUCLEOTIDE SEQUENCE</scope>
</reference>
<keyword evidence="1" id="KW-0812">Transmembrane</keyword>
<gene>
    <name evidence="2" type="ORF">Tco_0990590</name>
</gene>
<comment type="caution">
    <text evidence="2">The sequence shown here is derived from an EMBL/GenBank/DDBJ whole genome shotgun (WGS) entry which is preliminary data.</text>
</comment>
<sequence>MNSDSSDDDRKGPSKASVPIFEGPSIQGLIDYYGYNDIEEYLSWNYFPSTDKENTDKDTTDEDCIHESNYAMSKDKAKGKRKELNFMFVMLLVCLVCALLQFVMLLHLHLAFVSKHLQLAFASKHLHLAFAACICILHLHLAFASCICSLHLQLAFASKHLQVKI</sequence>
<evidence type="ECO:0000313" key="2">
    <source>
        <dbReference type="EMBL" id="GJT55536.1"/>
    </source>
</evidence>
<keyword evidence="1" id="KW-1133">Transmembrane helix</keyword>
<reference evidence="2" key="1">
    <citation type="journal article" date="2022" name="Int. J. Mol. Sci.">
        <title>Draft Genome of Tanacetum Coccineum: Genomic Comparison of Closely Related Tanacetum-Family Plants.</title>
        <authorList>
            <person name="Yamashiro T."/>
            <person name="Shiraishi A."/>
            <person name="Nakayama K."/>
            <person name="Satake H."/>
        </authorList>
    </citation>
    <scope>NUCLEOTIDE SEQUENCE</scope>
</reference>
<keyword evidence="1" id="KW-0472">Membrane</keyword>
<feature type="transmembrane region" description="Helical" evidence="1">
    <location>
        <begin position="84"/>
        <end position="108"/>
    </location>
</feature>
<dbReference type="Proteomes" id="UP001151760">
    <property type="component" value="Unassembled WGS sequence"/>
</dbReference>
<protein>
    <submittedName>
        <fullName evidence="2">Uncharacterized protein</fullName>
    </submittedName>
</protein>
<name>A0ABQ5EWY1_9ASTR</name>
<proteinExistence type="predicted"/>
<accession>A0ABQ5EWY1</accession>
<keyword evidence="3" id="KW-1185">Reference proteome</keyword>
<feature type="transmembrane region" description="Helical" evidence="1">
    <location>
        <begin position="128"/>
        <end position="152"/>
    </location>
</feature>
<dbReference type="EMBL" id="BQNB010016765">
    <property type="protein sequence ID" value="GJT55536.1"/>
    <property type="molecule type" value="Genomic_DNA"/>
</dbReference>